<feature type="transmembrane region" description="Helical" evidence="1">
    <location>
        <begin position="41"/>
        <end position="62"/>
    </location>
</feature>
<accession>A0A554LIF9</accession>
<gene>
    <name evidence="2" type="ORF">CEN89_577</name>
</gene>
<feature type="transmembrane region" description="Helical" evidence="1">
    <location>
        <begin position="83"/>
        <end position="103"/>
    </location>
</feature>
<reference evidence="2 3" key="1">
    <citation type="submission" date="2017-07" db="EMBL/GenBank/DDBJ databases">
        <title>Mechanisms for carbon and nitrogen cycling indicate functional differentiation within the Candidate Phyla Radiation.</title>
        <authorList>
            <person name="Danczak R.E."/>
            <person name="Johnston M.D."/>
            <person name="Kenah C."/>
            <person name="Slattery M."/>
            <person name="Wrighton K.C."/>
            <person name="Wilkins M.J."/>
        </authorList>
    </citation>
    <scope>NUCLEOTIDE SEQUENCE [LARGE SCALE GENOMIC DNA]</scope>
    <source>
        <strain evidence="2">Licking1014_7</strain>
    </source>
</reference>
<evidence type="ECO:0000313" key="2">
    <source>
        <dbReference type="EMBL" id="TSC92647.1"/>
    </source>
</evidence>
<feature type="transmembrane region" description="Helical" evidence="1">
    <location>
        <begin position="12"/>
        <end position="35"/>
    </location>
</feature>
<dbReference type="EMBL" id="VMGK01000018">
    <property type="protein sequence ID" value="TSC92647.1"/>
    <property type="molecule type" value="Genomic_DNA"/>
</dbReference>
<dbReference type="Proteomes" id="UP000315689">
    <property type="component" value="Unassembled WGS sequence"/>
</dbReference>
<feature type="transmembrane region" description="Helical" evidence="1">
    <location>
        <begin position="179"/>
        <end position="199"/>
    </location>
</feature>
<feature type="transmembrane region" description="Helical" evidence="1">
    <location>
        <begin position="142"/>
        <end position="167"/>
    </location>
</feature>
<proteinExistence type="predicted"/>
<feature type="transmembrane region" description="Helical" evidence="1">
    <location>
        <begin position="109"/>
        <end position="130"/>
    </location>
</feature>
<sequence length="200" mass="22889">MKTKGQKLADKISYILNPDILIPVVMVIGFWYSNITLVNKIYAIVGIFFFNYIILLYWRGLLLKIGIVIDDKLSNRRVQRIRVVALMPEFLIYLAETLLIAELGAKQPLFAIMISLIILAVVSGIISIFWKISAHAEGYTFMVAILGFLFSPVYWFLMAGIPLVWWARLKLERHTPTQLAMGTLFPPIIAFLVFQYFGLL</sequence>
<evidence type="ECO:0000313" key="3">
    <source>
        <dbReference type="Proteomes" id="UP000315689"/>
    </source>
</evidence>
<keyword evidence="1" id="KW-0472">Membrane</keyword>
<evidence type="ECO:0000256" key="1">
    <source>
        <dbReference type="SAM" id="Phobius"/>
    </source>
</evidence>
<keyword evidence="1" id="KW-1133">Transmembrane helix</keyword>
<protein>
    <submittedName>
        <fullName evidence="2">Uncharacterized protein</fullName>
    </submittedName>
</protein>
<organism evidence="2 3">
    <name type="scientific">Candidatus Berkelbacteria bacterium Licking1014_7</name>
    <dbReference type="NCBI Taxonomy" id="2017147"/>
    <lineage>
        <taxon>Bacteria</taxon>
        <taxon>Candidatus Berkelbacteria</taxon>
    </lineage>
</organism>
<comment type="caution">
    <text evidence="2">The sequence shown here is derived from an EMBL/GenBank/DDBJ whole genome shotgun (WGS) entry which is preliminary data.</text>
</comment>
<keyword evidence="1" id="KW-0812">Transmembrane</keyword>
<dbReference type="AlphaFoldDB" id="A0A554LIF9"/>
<name>A0A554LIF9_9BACT</name>